<gene>
    <name evidence="5" type="ORF">ACFQDO_18650</name>
</gene>
<comment type="caution">
    <text evidence="5">The sequence shown here is derived from an EMBL/GenBank/DDBJ whole genome shotgun (WGS) entry which is preliminary data.</text>
</comment>
<protein>
    <submittedName>
        <fullName evidence="5">ParB/RepB/Spo0J family partition protein</fullName>
    </submittedName>
</protein>
<comment type="similarity">
    <text evidence="1">Belongs to the ParB family.</text>
</comment>
<evidence type="ECO:0000256" key="1">
    <source>
        <dbReference type="ARBA" id="ARBA00006295"/>
    </source>
</evidence>
<evidence type="ECO:0000256" key="2">
    <source>
        <dbReference type="ARBA" id="ARBA00022829"/>
    </source>
</evidence>
<reference evidence="6" key="1">
    <citation type="journal article" date="2019" name="Int. J. Syst. Evol. Microbiol.">
        <title>The Global Catalogue of Microorganisms (GCM) 10K type strain sequencing project: providing services to taxonomists for standard genome sequencing and annotation.</title>
        <authorList>
            <consortium name="The Broad Institute Genomics Platform"/>
            <consortium name="The Broad Institute Genome Sequencing Center for Infectious Disease"/>
            <person name="Wu L."/>
            <person name="Ma J."/>
        </authorList>
    </citation>
    <scope>NUCLEOTIDE SEQUENCE [LARGE SCALE GENOMIC DNA]</scope>
    <source>
        <strain evidence="6">KACC 14249</strain>
    </source>
</reference>
<dbReference type="PANTHER" id="PTHR33375">
    <property type="entry name" value="CHROMOSOME-PARTITIONING PROTEIN PARB-RELATED"/>
    <property type="match status" value="1"/>
</dbReference>
<dbReference type="InterPro" id="IPR036086">
    <property type="entry name" value="ParB/Sulfiredoxin_sf"/>
</dbReference>
<accession>A0ABW1JKB3</accession>
<evidence type="ECO:0000256" key="3">
    <source>
        <dbReference type="SAM" id="MobiDB-lite"/>
    </source>
</evidence>
<sequence length="363" mass="39075">MTTTPAVVYDTEILILKALAAGREPEQVAQTLAAHPTAAHLTADEVERVGLAHGFPDPDQLRYRIAELQRLHRMEPSLQQQAPVRAPARPVPAPVPTAPAAARPGPPGAAVPDGRFMKVRIAQLRPSPENPREQLTEIAELAASIQSAGLIQPLIVRPADDGIPGFIIIAGHRRHAAVQLLGWERVDVVIRNDMRSDDDLAAALIENGQRAGLDPIEEARALQLLKTRLDCSDREVAAKVGFGQVMVSNRLALLSLSPSEQDEVRKGTMTVTHAVAQGRLNSGRVRSKGQAKGWHLDHTHALAAQVRARCLRLGHSRGRTVGGQGCGQCWEAVIRADERLATAEHGARTGTCPTCSAPYNPDD</sequence>
<dbReference type="InterPro" id="IPR003115">
    <property type="entry name" value="ParB_N"/>
</dbReference>
<dbReference type="Gene3D" id="3.90.1530.30">
    <property type="match status" value="1"/>
</dbReference>
<dbReference type="InterPro" id="IPR004437">
    <property type="entry name" value="ParB/RepB/Spo0J"/>
</dbReference>
<dbReference type="SUPFAM" id="SSF110849">
    <property type="entry name" value="ParB/Sulfiredoxin"/>
    <property type="match status" value="1"/>
</dbReference>
<dbReference type="InterPro" id="IPR041468">
    <property type="entry name" value="HTH_ParB/Spo0J"/>
</dbReference>
<dbReference type="PANTHER" id="PTHR33375:SF1">
    <property type="entry name" value="CHROMOSOME-PARTITIONING PROTEIN PARB-RELATED"/>
    <property type="match status" value="1"/>
</dbReference>
<dbReference type="EMBL" id="JBHSRD010000008">
    <property type="protein sequence ID" value="MFC6009159.1"/>
    <property type="molecule type" value="Genomic_DNA"/>
</dbReference>
<evidence type="ECO:0000259" key="4">
    <source>
        <dbReference type="SMART" id="SM00470"/>
    </source>
</evidence>
<feature type="region of interest" description="Disordered" evidence="3">
    <location>
        <begin position="78"/>
        <end position="113"/>
    </location>
</feature>
<dbReference type="Pfam" id="PF02195">
    <property type="entry name" value="ParB_N"/>
    <property type="match status" value="1"/>
</dbReference>
<evidence type="ECO:0000313" key="5">
    <source>
        <dbReference type="EMBL" id="MFC6009159.1"/>
    </source>
</evidence>
<keyword evidence="2" id="KW-0159">Chromosome partition</keyword>
<keyword evidence="6" id="KW-1185">Reference proteome</keyword>
<evidence type="ECO:0000313" key="6">
    <source>
        <dbReference type="Proteomes" id="UP001596189"/>
    </source>
</evidence>
<dbReference type="InterPro" id="IPR050336">
    <property type="entry name" value="Chromosome_partition/occlusion"/>
</dbReference>
<proteinExistence type="inferred from homology"/>
<dbReference type="Proteomes" id="UP001596189">
    <property type="component" value="Unassembled WGS sequence"/>
</dbReference>
<organism evidence="5 6">
    <name type="scientific">Angustibacter luteus</name>
    <dbReference type="NCBI Taxonomy" id="658456"/>
    <lineage>
        <taxon>Bacteria</taxon>
        <taxon>Bacillati</taxon>
        <taxon>Actinomycetota</taxon>
        <taxon>Actinomycetes</taxon>
        <taxon>Kineosporiales</taxon>
        <taxon>Kineosporiaceae</taxon>
    </lineage>
</organism>
<dbReference type="NCBIfam" id="TIGR00180">
    <property type="entry name" value="parB_part"/>
    <property type="match status" value="1"/>
</dbReference>
<feature type="domain" description="ParB-like N-terminal" evidence="4">
    <location>
        <begin position="117"/>
        <end position="208"/>
    </location>
</feature>
<dbReference type="RefSeq" id="WP_345717685.1">
    <property type="nucleotide sequence ID" value="NZ_BAABFP010000007.1"/>
</dbReference>
<dbReference type="SMART" id="SM00470">
    <property type="entry name" value="ParB"/>
    <property type="match status" value="1"/>
</dbReference>
<name>A0ABW1JKB3_9ACTN</name>
<dbReference type="Gene3D" id="1.10.10.2830">
    <property type="match status" value="1"/>
</dbReference>
<dbReference type="Pfam" id="PF17762">
    <property type="entry name" value="HTH_ParB"/>
    <property type="match status" value="1"/>
</dbReference>